<dbReference type="PROSITE" id="PS50075">
    <property type="entry name" value="CARRIER"/>
    <property type="match status" value="2"/>
</dbReference>
<dbReference type="SUPFAM" id="SSF52777">
    <property type="entry name" value="CoA-dependent acyltransferases"/>
    <property type="match status" value="7"/>
</dbReference>
<dbReference type="InterPro" id="IPR020845">
    <property type="entry name" value="AMP-binding_CS"/>
</dbReference>
<gene>
    <name evidence="8" type="ORF">PCL_02521</name>
</gene>
<evidence type="ECO:0000256" key="5">
    <source>
        <dbReference type="ARBA" id="ARBA00029454"/>
    </source>
</evidence>
<keyword evidence="3" id="KW-0597">Phosphoprotein</keyword>
<feature type="domain" description="Carrier" evidence="7">
    <location>
        <begin position="1228"/>
        <end position="1304"/>
    </location>
</feature>
<dbReference type="CDD" id="cd19542">
    <property type="entry name" value="CT_NRPS-like"/>
    <property type="match status" value="1"/>
</dbReference>
<comment type="caution">
    <text evidence="8">The sequence shown here is derived from an EMBL/GenBank/DDBJ whole genome shotgun (WGS) entry which is preliminary data.</text>
</comment>
<evidence type="ECO:0000256" key="3">
    <source>
        <dbReference type="ARBA" id="ARBA00022553"/>
    </source>
</evidence>
<evidence type="ECO:0000313" key="9">
    <source>
        <dbReference type="Proteomes" id="UP000245956"/>
    </source>
</evidence>
<dbReference type="InterPro" id="IPR036736">
    <property type="entry name" value="ACP-like_sf"/>
</dbReference>
<dbReference type="GO" id="GO:0016874">
    <property type="term" value="F:ligase activity"/>
    <property type="evidence" value="ECO:0007669"/>
    <property type="project" value="UniProtKB-KW"/>
</dbReference>
<dbReference type="InterPro" id="IPR009081">
    <property type="entry name" value="PP-bd_ACP"/>
</dbReference>
<dbReference type="Gene3D" id="3.30.559.10">
    <property type="entry name" value="Chloramphenicol acetyltransferase-like domain"/>
    <property type="match status" value="3"/>
</dbReference>
<dbReference type="SUPFAM" id="SSF47336">
    <property type="entry name" value="ACP-like"/>
    <property type="match status" value="2"/>
</dbReference>
<dbReference type="Gene3D" id="1.10.1200.10">
    <property type="entry name" value="ACP-like"/>
    <property type="match status" value="2"/>
</dbReference>
<comment type="similarity">
    <text evidence="5">Belongs to the NRP synthetase family.</text>
</comment>
<dbReference type="InterPro" id="IPR001242">
    <property type="entry name" value="Condensation_dom"/>
</dbReference>
<dbReference type="Gene3D" id="3.30.559.30">
    <property type="entry name" value="Nonribosomal peptide synthetase, condensation domain"/>
    <property type="match status" value="4"/>
</dbReference>
<dbReference type="EMBL" id="LCWV01000016">
    <property type="protein sequence ID" value="PWI68120.1"/>
    <property type="molecule type" value="Genomic_DNA"/>
</dbReference>
<evidence type="ECO:0000313" key="8">
    <source>
        <dbReference type="EMBL" id="PWI68120.1"/>
    </source>
</evidence>
<dbReference type="InterPro" id="IPR042099">
    <property type="entry name" value="ANL_N_sf"/>
</dbReference>
<dbReference type="GO" id="GO:0043041">
    <property type="term" value="P:amino acid activation for nonribosomal peptide biosynthetic process"/>
    <property type="evidence" value="ECO:0007669"/>
    <property type="project" value="TreeGrafter"/>
</dbReference>
<evidence type="ECO:0000256" key="6">
    <source>
        <dbReference type="SAM" id="MobiDB-lite"/>
    </source>
</evidence>
<dbReference type="Gene3D" id="3.40.50.12780">
    <property type="entry name" value="N-terminal domain of ligase-like"/>
    <property type="match status" value="3"/>
</dbReference>
<dbReference type="FunFam" id="1.10.1200.10:FF:000005">
    <property type="entry name" value="Nonribosomal peptide synthetase 1"/>
    <property type="match status" value="1"/>
</dbReference>
<sequence>MRYHVQHTNGTANATERSLSGADETPLTTNGIWKRGHPPASTDVQAIKDSSVTRVVWGSPMALAICSADVDLTYMQLDGLSTRLAQQLSSLGVKPETTVVLCLENNSSWLAPISMLAAMKTGASLSSLDLTRPRSELLTTVSHITIPLLLSTPESEPRVRQLLPGTSLVIVHPEQRQDDELWKVFDPDTDGDFFEDFHGQDCVKVPEKAVESIHVERIEISGPSSDSSETASQDGLGSGVPAFSLLNASVSKEARSYAARLCRVAEHVVEDVLPCTALQEGLLALSSKRPGDYVARNEFELDKGVDTDRLHRAWERLAALNPILRTQFISLPGQGIVQVILDQDISWKTMTDASEEIEVSEMTLGSPLTRFILCEGSAGGPARLIWEIHHSLYDGQSLPMLLSQVEGIYFDEPIQHLESMAAFVKYIQSCDPGSENAFWKQHFDNFQGPHFPSPKPGRLTEPDQQMVRAVTDVVWNCGDFTAATILRAAWAVAVANGAGSGDSVFGATVTGRQAPVPGIELMAGPTIATVPIRVAVDWTASFGQLLDAVQRQAADMIPFEQTGLQRISKISDQAALGCNFQSLLVVQPVAQEDYDTQERYFLSEISDARGTQWQDFSTYPIVVECQLEADGATLRIAYDSNLICTEQMEHVAQNFEFAIRQFSNISLSKEPLELLADDGLDRIWKLNASVPQATEALIHELISQRVREDPSAPAICAWDGNFTYQEVEELSTALALHLVEKGVVANMKVALLFEKTKWMAIAALACMKAGGACMAVDTTQPEERLRSIVSQSECPVVISSVPNQELAGQLGFSVDNIVLVGPDKPWHRGHLQPDLPTLTPSHALYVVFTSGSTGTPKGAINTHRGFCTAITHQQKALGFTKSSRVFDFASYAFDASWCNLLHALTSGACLCVPSNAERQNDLVGSLGKYNATTVDFTPSVARVVGKEALSKLSTLILGGEAVADSDAFLTEEKTEIINVYGPAECTPTVTLSKVSPNDISIGRGAGACTWIVDPEKPDQLSRFGAIGELWIEGPLVGEGYLNDPEKTEASFVRDPPWLLAGVSARQGKDAVPGRTGRLYRTGDLVRYRQDGSLLFVGRKDTQVKIRGQRVELGEIEQHIIAALGLPNATVVVDTILPKGSNGPVLVAFISIDSREKWTENDHSKFVRKTTESLANLALPIYMVPVAYIPVFKLPVMTSGKTDRRQLREMGESVYLQYRLSTEEASGTETLSDIEAILQQVWMSILNLSAQEASVNKAFTRLGGDSISAMQVVSQCKLHNLVFTVSDLLQASTIRKLASRCRTASRHQDKIEDVEEEGDEMKPFELSPIQQMFFDAYPEGLDHFNQSFMLELSRPVDGATLYDATRALVNRHPMLRARFAKDLELGSWTQRIVEEGDSLAFGFAEHFVQTRDQVVDVGQTRQESMSLQHGPVFSCDLFHITNGSQMVILSSHHAVVDLVSWRIIWNDIEDYLSGGKLLSEPTASFRSWVRRQARVSSKASPFSVLPYSIPAPDLDFWGLPLSENTFSNCDAYNETFPADVTALLFGDANECLRTEPIDIIIGVMVYAFVQIFPERDAPVVWIEGHGREQSDELPLDVSSTVGWFTTLHPRPIPINLQSPVLEAIRLAKDRRRQIPGKGQPYFACRYHSESGREEFQGQDTTEVTLNFTGRYQQLEGDEGLFRRPEYLGHEQRDIAEVSGSARRFTMVEINADIEENMLACSFAVHKKMKHHGRIIEWLELFGDTLNAVTKDLAGASPRFTLTDFPLLPLSYDGLDVLQHEQLPSLGIEPAVIGDIYPCSPLQEGILLSAQKEAASYSTFSVFQCVPTDGTTPVSPSRLEQAWKTVVSRHTILQSIFTLHPEGNGFIQIVLPGSHIRLAQLTTQEDPAAVLSQLSRPDFAPNEPEHAFTICQSHTGEVACRLDASHSFIDASSMSIIVQDIISAYDGCDMVPATPFGDMINYISSIPRAQRIASWTKLLKGVQPCEFPVTSSHSAGAETHSDLSIPAEAIEGVSDFCKKLGITRSVFIQVAWSMVLAHFNGTSEACFGYLASGRDSPLDGIWTMVGPLANLLISRVDLTLPPRQVLEKASQDSIQHLSIQHTSLAEIQHELGLSGQRLFNTALSIREADKFKAGDDRTVEFQPYNGEDPHEYDLSLSANLDAGSMDIVMEFREPYVDRRAAEDAAQVLIEAIRHLLRTDIEGPEMLNTVDTLSKGFFRHITGADEDSVRAFWSGQFHGIEGSHFPPTLRAIDHPRQKSEVVLDFGSLYWDAHSGLTAATLMKAAWSVVTCRLLDSTEALFGSTATASQAILPVRVLVDPSSNVGDLLHAVQAQAAKMAAFSRSQLYHIRSLGHEAALACEFQTVLLVTDQSSDGRGEESETALDVMSDGGMGRFEKCALFGEFRQSPDSMRMSLRFDGAVIEETQIVRLGHQFEQVLRQLMHPDLRHTKLRDVAVASTQDVRDIWVWNSVVPDAAETCVHDLIIQRARQRPHDPAIAAWDGTLTYGQLHEQSDCLAHELVKRGVGRGSIVPLLFEKSMWMAVAALAAMKAGAAAVATDTTTQPEDRLRTMAAQANARLCLSSESNRDLAGRLGIDDVVVVSQNTDFAQVAPGTNLASVRPSDILYVVFTSGSTGTPKGAKVTHRNIATALHHQREALGYSQSSRVLDFSSYAFDVCWSNMLNALTAGACLCVPSMEERQNDLSGTLIKYGVTLADFTPSIARHTVGLEGLSTLILGGEVVLPTDRALASATAKVCSAYGPAECTPTVTILDLTEAGEGGLGRGAGVVTWVVDPDNADQLAPIGAPGELWLEGPLVGDGYLNDTEKTMAAFVQDPAWLVCGIPGERSGRRGTVYRTGDLVQYNDDGSLRFIGRKDSQVKIRGQRVELEEVEYGVKNALDLSTVGIAGAQVVAEVIQPQGAGQKLLAAFVALDDADKDYEAAVKKLTAGLNDRLARTLPPFMVPSLYVPLKAIPRVSSGKVDRRQLRAIGNSLTAKDVAMLGRADGERRPPETDAERTMQQLWIEILKVDPETVSADDSFFRIGGDSIGAMRLVSLARQRGVSLQVRDIFKNPILRDLAALGS</sequence>
<evidence type="ECO:0000256" key="4">
    <source>
        <dbReference type="ARBA" id="ARBA00022598"/>
    </source>
</evidence>
<keyword evidence="4" id="KW-0436">Ligase</keyword>
<dbReference type="PROSITE" id="PS00455">
    <property type="entry name" value="AMP_BINDING"/>
    <property type="match status" value="2"/>
</dbReference>
<dbReference type="CDD" id="cd19545">
    <property type="entry name" value="FUM14_C_NRPS-like"/>
    <property type="match status" value="1"/>
</dbReference>
<keyword evidence="2" id="KW-0596">Phosphopantetheine</keyword>
<feature type="region of interest" description="Disordered" evidence="6">
    <location>
        <begin position="1"/>
        <end position="31"/>
    </location>
</feature>
<feature type="compositionally biased region" description="Polar residues" evidence="6">
    <location>
        <begin position="1"/>
        <end position="18"/>
    </location>
</feature>
<feature type="domain" description="Carrier" evidence="7">
    <location>
        <begin position="3006"/>
        <end position="3079"/>
    </location>
</feature>
<dbReference type="Pfam" id="PF00501">
    <property type="entry name" value="AMP-binding"/>
    <property type="match status" value="3"/>
</dbReference>
<dbReference type="Pfam" id="PF00550">
    <property type="entry name" value="PP-binding"/>
    <property type="match status" value="2"/>
</dbReference>
<evidence type="ECO:0000256" key="1">
    <source>
        <dbReference type="ARBA" id="ARBA00005179"/>
    </source>
</evidence>
<evidence type="ECO:0000259" key="7">
    <source>
        <dbReference type="PROSITE" id="PS50075"/>
    </source>
</evidence>
<dbReference type="FunFam" id="3.30.300.30:FF:000015">
    <property type="entry name" value="Nonribosomal peptide synthase SidD"/>
    <property type="match status" value="2"/>
</dbReference>
<evidence type="ECO:0000256" key="2">
    <source>
        <dbReference type="ARBA" id="ARBA00022450"/>
    </source>
</evidence>
<dbReference type="PANTHER" id="PTHR45527">
    <property type="entry name" value="NONRIBOSOMAL PEPTIDE SYNTHETASE"/>
    <property type="match status" value="1"/>
</dbReference>
<dbReference type="PROSITE" id="PS00012">
    <property type="entry name" value="PHOSPHOPANTETHEINE"/>
    <property type="match status" value="1"/>
</dbReference>
<dbReference type="InterPro" id="IPR010071">
    <property type="entry name" value="AA_adenyl_dom"/>
</dbReference>
<dbReference type="InterPro" id="IPR045851">
    <property type="entry name" value="AMP-bd_C_sf"/>
</dbReference>
<dbReference type="SUPFAM" id="SSF56801">
    <property type="entry name" value="Acetyl-CoA synthetase-like"/>
    <property type="match status" value="3"/>
</dbReference>
<dbReference type="FunFam" id="3.30.559.30:FF:000002">
    <property type="entry name" value="Nonribosomal peptide synthase Pes1"/>
    <property type="match status" value="1"/>
</dbReference>
<dbReference type="Gene3D" id="3.30.300.30">
    <property type="match status" value="2"/>
</dbReference>
<accession>A0A2U3E0S6</accession>
<reference evidence="8 9" key="1">
    <citation type="journal article" date="2016" name="Front. Microbiol.">
        <title>Genome and transcriptome sequences reveal the specific parasitism of the nematophagous Purpureocillium lilacinum 36-1.</title>
        <authorList>
            <person name="Xie J."/>
            <person name="Li S."/>
            <person name="Mo C."/>
            <person name="Xiao X."/>
            <person name="Peng D."/>
            <person name="Wang G."/>
            <person name="Xiao Y."/>
        </authorList>
    </citation>
    <scope>NUCLEOTIDE SEQUENCE [LARGE SCALE GENOMIC DNA]</scope>
    <source>
        <strain evidence="8 9">36-1</strain>
    </source>
</reference>
<comment type="pathway">
    <text evidence="1">Secondary metabolite biosynthesis.</text>
</comment>
<dbReference type="InterPro" id="IPR023213">
    <property type="entry name" value="CAT-like_dom_sf"/>
</dbReference>
<dbReference type="Pfam" id="PF00668">
    <property type="entry name" value="Condensation"/>
    <property type="match status" value="3"/>
</dbReference>
<dbReference type="PANTHER" id="PTHR45527:SF12">
    <property type="entry name" value="NONRIBOSOMAL PEPTIDE SYNTHETASE IVOA"/>
    <property type="match status" value="1"/>
</dbReference>
<dbReference type="FunFam" id="3.30.559.10:FF:000016">
    <property type="entry name" value="Nonribosomal peptide synthase Pes1"/>
    <property type="match status" value="1"/>
</dbReference>
<dbReference type="GO" id="GO:0005737">
    <property type="term" value="C:cytoplasm"/>
    <property type="evidence" value="ECO:0007669"/>
    <property type="project" value="TreeGrafter"/>
</dbReference>
<proteinExistence type="inferred from homology"/>
<dbReference type="FunFam" id="3.30.559.30:FF:000003">
    <property type="entry name" value="Nonribosomal peptide synthase SidD"/>
    <property type="match status" value="1"/>
</dbReference>
<organism evidence="8 9">
    <name type="scientific">Purpureocillium lilacinum</name>
    <name type="common">Paecilomyces lilacinus</name>
    <dbReference type="NCBI Taxonomy" id="33203"/>
    <lineage>
        <taxon>Eukaryota</taxon>
        <taxon>Fungi</taxon>
        <taxon>Dikarya</taxon>
        <taxon>Ascomycota</taxon>
        <taxon>Pezizomycotina</taxon>
        <taxon>Sordariomycetes</taxon>
        <taxon>Hypocreomycetidae</taxon>
        <taxon>Hypocreales</taxon>
        <taxon>Ophiocordycipitaceae</taxon>
        <taxon>Purpureocillium</taxon>
    </lineage>
</organism>
<dbReference type="Proteomes" id="UP000245956">
    <property type="component" value="Unassembled WGS sequence"/>
</dbReference>
<dbReference type="GO" id="GO:0044550">
    <property type="term" value="P:secondary metabolite biosynthetic process"/>
    <property type="evidence" value="ECO:0007669"/>
    <property type="project" value="TreeGrafter"/>
</dbReference>
<name>A0A2U3E0S6_PURLI</name>
<dbReference type="InterPro" id="IPR006162">
    <property type="entry name" value="Ppantetheine_attach_site"/>
</dbReference>
<dbReference type="CDD" id="cd05918">
    <property type="entry name" value="A_NRPS_SidN3_like"/>
    <property type="match status" value="2"/>
</dbReference>
<protein>
    <recommendedName>
        <fullName evidence="7">Carrier domain-containing protein</fullName>
    </recommendedName>
</protein>
<dbReference type="NCBIfam" id="TIGR01733">
    <property type="entry name" value="AA-adenyl-dom"/>
    <property type="match status" value="2"/>
</dbReference>
<dbReference type="InterPro" id="IPR000873">
    <property type="entry name" value="AMP-dep_synth/lig_dom"/>
</dbReference>
<dbReference type="GO" id="GO:0031177">
    <property type="term" value="F:phosphopantetheine binding"/>
    <property type="evidence" value="ECO:0007669"/>
    <property type="project" value="TreeGrafter"/>
</dbReference>